<feature type="compositionally biased region" description="Polar residues" evidence="1">
    <location>
        <begin position="1"/>
        <end position="19"/>
    </location>
</feature>
<accession>A0AAV3NIK3</accession>
<dbReference type="AlphaFoldDB" id="A0AAV3NIK3"/>
<feature type="compositionally biased region" description="Basic and acidic residues" evidence="1">
    <location>
        <begin position="68"/>
        <end position="81"/>
    </location>
</feature>
<dbReference type="Pfam" id="PF03732">
    <property type="entry name" value="Retrotrans_gag"/>
    <property type="match status" value="1"/>
</dbReference>
<name>A0AAV3NIK3_LITER</name>
<evidence type="ECO:0000256" key="1">
    <source>
        <dbReference type="SAM" id="MobiDB-lite"/>
    </source>
</evidence>
<dbReference type="EMBL" id="BAABME010000064">
    <property type="protein sequence ID" value="GAA0139164.1"/>
    <property type="molecule type" value="Genomic_DNA"/>
</dbReference>
<dbReference type="PANTHER" id="PTHR33223:SF8">
    <property type="entry name" value="OS04G0172440 PROTEIN"/>
    <property type="match status" value="1"/>
</dbReference>
<evidence type="ECO:0000313" key="3">
    <source>
        <dbReference type="EMBL" id="GAA0139164.1"/>
    </source>
</evidence>
<protein>
    <recommendedName>
        <fullName evidence="2">Retrotransposon gag domain-containing protein</fullName>
    </recommendedName>
</protein>
<feature type="compositionally biased region" description="Polar residues" evidence="1">
    <location>
        <begin position="82"/>
        <end position="98"/>
    </location>
</feature>
<feature type="region of interest" description="Disordered" evidence="1">
    <location>
        <begin position="43"/>
        <end position="98"/>
    </location>
</feature>
<dbReference type="PANTHER" id="PTHR33223">
    <property type="entry name" value="CCHC-TYPE DOMAIN-CONTAINING PROTEIN"/>
    <property type="match status" value="1"/>
</dbReference>
<feature type="region of interest" description="Disordered" evidence="1">
    <location>
        <begin position="1"/>
        <end position="30"/>
    </location>
</feature>
<evidence type="ECO:0000259" key="2">
    <source>
        <dbReference type="Pfam" id="PF03732"/>
    </source>
</evidence>
<dbReference type="Proteomes" id="UP001454036">
    <property type="component" value="Unassembled WGS sequence"/>
</dbReference>
<proteinExistence type="predicted"/>
<organism evidence="3 4">
    <name type="scientific">Lithospermum erythrorhizon</name>
    <name type="common">Purple gromwell</name>
    <name type="synonym">Lithospermum officinale var. erythrorhizon</name>
    <dbReference type="NCBI Taxonomy" id="34254"/>
    <lineage>
        <taxon>Eukaryota</taxon>
        <taxon>Viridiplantae</taxon>
        <taxon>Streptophyta</taxon>
        <taxon>Embryophyta</taxon>
        <taxon>Tracheophyta</taxon>
        <taxon>Spermatophyta</taxon>
        <taxon>Magnoliopsida</taxon>
        <taxon>eudicotyledons</taxon>
        <taxon>Gunneridae</taxon>
        <taxon>Pentapetalae</taxon>
        <taxon>asterids</taxon>
        <taxon>lamiids</taxon>
        <taxon>Boraginales</taxon>
        <taxon>Boraginaceae</taxon>
        <taxon>Boraginoideae</taxon>
        <taxon>Lithospermeae</taxon>
        <taxon>Lithospermum</taxon>
    </lineage>
</organism>
<evidence type="ECO:0000313" key="4">
    <source>
        <dbReference type="Proteomes" id="UP001454036"/>
    </source>
</evidence>
<dbReference type="InterPro" id="IPR005162">
    <property type="entry name" value="Retrotrans_gag_dom"/>
</dbReference>
<gene>
    <name evidence="3" type="ORF">LIER_00767</name>
</gene>
<reference evidence="3 4" key="1">
    <citation type="submission" date="2024-01" db="EMBL/GenBank/DDBJ databases">
        <title>The complete chloroplast genome sequence of Lithospermum erythrorhizon: insights into the phylogenetic relationship among Boraginaceae species and the maternal lineages of purple gromwells.</title>
        <authorList>
            <person name="Okada T."/>
            <person name="Watanabe K."/>
        </authorList>
    </citation>
    <scope>NUCLEOTIDE SEQUENCE [LARGE SCALE GENOMIC DNA]</scope>
</reference>
<sequence>MNNTNVSIHDSQQNNSPNEQPHHPYPADIEVEIQRRVAKQLARERDRIVLSSRYTHHTGQGESEESSEVPHRTRDNHERRSNTPAAPSQLPATQVDPVTQRLQQELVDIKEMMKALIPTATQRKECKTKMPFTDRLNAIPLPKGFILPQFTQFNGTGDPIKHLQGFLAKMTITSNDPDIYAKVFSNSLADCALDWYMALPLKSIDSYQKTADAFVAKFRSAIQKHQAERALMDIQQGPTETLRSYQKRYNYILLTIPEVNSKVVYMAFYRELAYEKLKTSLVLETPLSKDELTERVRHYEDGNR</sequence>
<comment type="caution">
    <text evidence="3">The sequence shown here is derived from an EMBL/GenBank/DDBJ whole genome shotgun (WGS) entry which is preliminary data.</text>
</comment>
<feature type="domain" description="Retrotransposon gag" evidence="2">
    <location>
        <begin position="182"/>
        <end position="270"/>
    </location>
</feature>
<keyword evidence="4" id="KW-1185">Reference proteome</keyword>